<keyword evidence="4" id="KW-1185">Reference proteome</keyword>
<evidence type="ECO:0000256" key="2">
    <source>
        <dbReference type="SAM" id="Phobius"/>
    </source>
</evidence>
<dbReference type="GO" id="GO:0005743">
    <property type="term" value="C:mitochondrial inner membrane"/>
    <property type="evidence" value="ECO:0007669"/>
    <property type="project" value="TreeGrafter"/>
</dbReference>
<dbReference type="Proteomes" id="UP000001072">
    <property type="component" value="Unassembled WGS sequence"/>
</dbReference>
<dbReference type="Pfam" id="PF08695">
    <property type="entry name" value="Coa1"/>
    <property type="match status" value="1"/>
</dbReference>
<feature type="compositionally biased region" description="Polar residues" evidence="1">
    <location>
        <begin position="53"/>
        <end position="69"/>
    </location>
</feature>
<dbReference type="RefSeq" id="XP_007416869.1">
    <property type="nucleotide sequence ID" value="XM_007416807.1"/>
</dbReference>
<dbReference type="AlphaFoldDB" id="F4S674"/>
<dbReference type="HOGENOM" id="CLU_082491_0_0_1"/>
<reference evidence="4" key="1">
    <citation type="journal article" date="2011" name="Proc. Natl. Acad. Sci. U.S.A.">
        <title>Obligate biotrophy features unraveled by the genomic analysis of rust fungi.</title>
        <authorList>
            <person name="Duplessis S."/>
            <person name="Cuomo C.A."/>
            <person name="Lin Y.-C."/>
            <person name="Aerts A."/>
            <person name="Tisserant E."/>
            <person name="Veneault-Fourrey C."/>
            <person name="Joly D.L."/>
            <person name="Hacquard S."/>
            <person name="Amselem J."/>
            <person name="Cantarel B.L."/>
            <person name="Chiu R."/>
            <person name="Coutinho P.M."/>
            <person name="Feau N."/>
            <person name="Field M."/>
            <person name="Frey P."/>
            <person name="Gelhaye E."/>
            <person name="Goldberg J."/>
            <person name="Grabherr M.G."/>
            <person name="Kodira C.D."/>
            <person name="Kohler A."/>
            <person name="Kuees U."/>
            <person name="Lindquist E.A."/>
            <person name="Lucas S.M."/>
            <person name="Mago R."/>
            <person name="Mauceli E."/>
            <person name="Morin E."/>
            <person name="Murat C."/>
            <person name="Pangilinan J.L."/>
            <person name="Park R."/>
            <person name="Pearson M."/>
            <person name="Quesneville H."/>
            <person name="Rouhier N."/>
            <person name="Sakthikumar S."/>
            <person name="Salamov A.A."/>
            <person name="Schmutz J."/>
            <person name="Selles B."/>
            <person name="Shapiro H."/>
            <person name="Tanguay P."/>
            <person name="Tuskan G.A."/>
            <person name="Henrissat B."/>
            <person name="Van de Peer Y."/>
            <person name="Rouze P."/>
            <person name="Ellis J.G."/>
            <person name="Dodds P.N."/>
            <person name="Schein J.E."/>
            <person name="Zhong S."/>
            <person name="Hamelin R.C."/>
            <person name="Grigoriev I.V."/>
            <person name="Szabo L.J."/>
            <person name="Martin F."/>
        </authorList>
    </citation>
    <scope>NUCLEOTIDE SEQUENCE [LARGE SCALE GENOMIC DNA]</scope>
    <source>
        <strain evidence="4">98AG31 / pathotype 3-4-7</strain>
    </source>
</reference>
<proteinExistence type="predicted"/>
<dbReference type="OrthoDB" id="2100652at2759"/>
<evidence type="ECO:0000313" key="4">
    <source>
        <dbReference type="Proteomes" id="UP000001072"/>
    </source>
</evidence>
<dbReference type="VEuPathDB" id="FungiDB:MELLADRAFT_112352"/>
<dbReference type="KEGG" id="mlr:MELLADRAFT_112352"/>
<accession>F4S674</accession>
<dbReference type="InterPro" id="IPR042432">
    <property type="entry name" value="Coa1_fungi"/>
</dbReference>
<dbReference type="InterPro" id="IPR014807">
    <property type="entry name" value="Coa1"/>
</dbReference>
<feature type="transmembrane region" description="Helical" evidence="2">
    <location>
        <begin position="111"/>
        <end position="130"/>
    </location>
</feature>
<dbReference type="eggNOG" id="ENOG502RZQV">
    <property type="taxonomic scope" value="Eukaryota"/>
</dbReference>
<sequence length="218" mass="24156">MPPSSPQIIAFTSQLTRACRSLVKIQPTVIVRKASWLPSQLSERQSHLKPFHRSTSTSSTAYPSGSVKNPTKVIPSTSISLSKFQRKDNLSGSNSIPFAHRTLPALPDRRPLYILTFLAISGVWVTFVYFSTNAEKANSSVVKAVLFELRTNPMSKEALGTSIRPEKDDLFGQLWVDGQINLMQGAVDVAFRVTGSSDSGKVYFTSVRRERDSEFEIS</sequence>
<evidence type="ECO:0000256" key="1">
    <source>
        <dbReference type="SAM" id="MobiDB-lite"/>
    </source>
</evidence>
<keyword evidence="2" id="KW-0812">Transmembrane</keyword>
<dbReference type="GO" id="GO:0033617">
    <property type="term" value="P:mitochondrial respiratory chain complex IV assembly"/>
    <property type="evidence" value="ECO:0007669"/>
    <property type="project" value="InterPro"/>
</dbReference>
<feature type="region of interest" description="Disordered" evidence="1">
    <location>
        <begin position="47"/>
        <end position="69"/>
    </location>
</feature>
<organism evidence="4">
    <name type="scientific">Melampsora larici-populina (strain 98AG31 / pathotype 3-4-7)</name>
    <name type="common">Poplar leaf rust fungus</name>
    <dbReference type="NCBI Taxonomy" id="747676"/>
    <lineage>
        <taxon>Eukaryota</taxon>
        <taxon>Fungi</taxon>
        <taxon>Dikarya</taxon>
        <taxon>Basidiomycota</taxon>
        <taxon>Pucciniomycotina</taxon>
        <taxon>Pucciniomycetes</taxon>
        <taxon>Pucciniales</taxon>
        <taxon>Melampsoraceae</taxon>
        <taxon>Melampsora</taxon>
    </lineage>
</organism>
<dbReference type="PANTHER" id="PTHR28523">
    <property type="entry name" value="CYTOCHROME C OXIDASE ASSEMBLY FACTOR 1"/>
    <property type="match status" value="1"/>
</dbReference>
<dbReference type="InParanoid" id="F4S674"/>
<dbReference type="EMBL" id="GL883153">
    <property type="protein sequence ID" value="EGF99886.1"/>
    <property type="molecule type" value="Genomic_DNA"/>
</dbReference>
<protein>
    <submittedName>
        <fullName evidence="3">Uncharacterized protein</fullName>
    </submittedName>
</protein>
<dbReference type="GeneID" id="18924648"/>
<gene>
    <name evidence="3" type="ORF">MELLADRAFT_112352</name>
</gene>
<name>F4S674_MELLP</name>
<keyword evidence="2" id="KW-0472">Membrane</keyword>
<dbReference type="PANTHER" id="PTHR28523:SF1">
    <property type="entry name" value="CYTOCHROME C OXIDASE ASSEMBLY FACTOR 1"/>
    <property type="match status" value="1"/>
</dbReference>
<keyword evidence="2" id="KW-1133">Transmembrane helix</keyword>
<evidence type="ECO:0000313" key="3">
    <source>
        <dbReference type="EMBL" id="EGF99886.1"/>
    </source>
</evidence>